<keyword evidence="5 11" id="KW-0732">Signal</keyword>
<dbReference type="Pfam" id="PF00082">
    <property type="entry name" value="Peptidase_S8"/>
    <property type="match status" value="2"/>
</dbReference>
<dbReference type="InterPro" id="IPR034197">
    <property type="entry name" value="Peptidases_S8_3"/>
</dbReference>
<dbReference type="EMBL" id="SSTD01011999">
    <property type="protein sequence ID" value="TYK09200.1"/>
    <property type="molecule type" value="Genomic_DNA"/>
</dbReference>
<feature type="active site" description="Charge relay system" evidence="9">
    <location>
        <position position="840"/>
    </location>
</feature>
<feature type="active site" description="Charge relay system" evidence="9">
    <location>
        <position position="1230"/>
    </location>
</feature>
<evidence type="ECO:0000259" key="14">
    <source>
        <dbReference type="Pfam" id="PF17766"/>
    </source>
</evidence>
<feature type="domain" description="Subtilisin-like protease fibronectin type-III" evidence="14">
    <location>
        <begin position="1336"/>
        <end position="1433"/>
    </location>
</feature>
<dbReference type="InterPro" id="IPR036852">
    <property type="entry name" value="Peptidase_S8/S53_dom_sf"/>
</dbReference>
<evidence type="ECO:0000256" key="10">
    <source>
        <dbReference type="SAM" id="MobiDB-lite"/>
    </source>
</evidence>
<proteinExistence type="inferred from homology"/>
<evidence type="ECO:0000256" key="8">
    <source>
        <dbReference type="PIRSR" id="PIRSR615500-1"/>
    </source>
</evidence>
<evidence type="ECO:0000256" key="3">
    <source>
        <dbReference type="ARBA" id="ARBA00022525"/>
    </source>
</evidence>
<feature type="active site" description="Charge relay system" evidence="8 9">
    <location>
        <position position="139"/>
    </location>
</feature>
<keyword evidence="4 9" id="KW-0645">Protease</keyword>
<evidence type="ECO:0000256" key="6">
    <source>
        <dbReference type="ARBA" id="ARBA00022801"/>
    </source>
</evidence>
<reference evidence="15 16" key="1">
    <citation type="submission" date="2019-08" db="EMBL/GenBank/DDBJ databases">
        <title>Draft genome sequences of two oriental melons (Cucumis melo L. var makuwa).</title>
        <authorList>
            <person name="Kwon S.-Y."/>
        </authorList>
    </citation>
    <scope>NUCLEOTIDE SEQUENCE [LARGE SCALE GENOMIC DNA]</scope>
    <source>
        <strain evidence="16">cv. Chang Bougi</strain>
        <tissue evidence="15">Leaf</tissue>
    </source>
</reference>
<comment type="similarity">
    <text evidence="2 9">Belongs to the peptidase S8 family.</text>
</comment>
<feature type="domain" description="Inhibitor I9" evidence="13">
    <location>
        <begin position="733"/>
        <end position="810"/>
    </location>
</feature>
<dbReference type="SUPFAM" id="SSF52743">
    <property type="entry name" value="Subtilisin-like"/>
    <property type="match status" value="2"/>
</dbReference>
<dbReference type="Gene3D" id="3.40.50.200">
    <property type="entry name" value="Peptidase S8/S53 domain"/>
    <property type="match status" value="2"/>
</dbReference>
<evidence type="ECO:0000256" key="1">
    <source>
        <dbReference type="ARBA" id="ARBA00004613"/>
    </source>
</evidence>
<dbReference type="InterPro" id="IPR015500">
    <property type="entry name" value="Peptidase_S8_subtilisin-rel"/>
</dbReference>
<dbReference type="PRINTS" id="PR00723">
    <property type="entry name" value="SUBTILISIN"/>
</dbReference>
<feature type="region of interest" description="Disordered" evidence="10">
    <location>
        <begin position="460"/>
        <end position="479"/>
    </location>
</feature>
<dbReference type="Gene3D" id="3.50.30.30">
    <property type="match status" value="2"/>
</dbReference>
<dbReference type="PANTHER" id="PTHR10795">
    <property type="entry name" value="PROPROTEIN CONVERTASE SUBTILISIN/KEXIN"/>
    <property type="match status" value="1"/>
</dbReference>
<evidence type="ECO:0000256" key="11">
    <source>
        <dbReference type="SAM" id="SignalP"/>
    </source>
</evidence>
<gene>
    <name evidence="15" type="ORF">E5676_scaffold475G001930</name>
</gene>
<evidence type="ECO:0000256" key="5">
    <source>
        <dbReference type="ARBA" id="ARBA00022729"/>
    </source>
</evidence>
<evidence type="ECO:0000259" key="12">
    <source>
        <dbReference type="Pfam" id="PF00082"/>
    </source>
</evidence>
<dbReference type="Proteomes" id="UP000321947">
    <property type="component" value="Unassembled WGS sequence"/>
</dbReference>
<feature type="domain" description="Inhibitor I9" evidence="13">
    <location>
        <begin position="32"/>
        <end position="109"/>
    </location>
</feature>
<dbReference type="Pfam" id="PF17766">
    <property type="entry name" value="fn3_6"/>
    <property type="match status" value="2"/>
</dbReference>
<dbReference type="InterPro" id="IPR037045">
    <property type="entry name" value="S8pro/Inhibitor_I9_sf"/>
</dbReference>
<feature type="signal peptide" evidence="11">
    <location>
        <begin position="1"/>
        <end position="24"/>
    </location>
</feature>
<comment type="subcellular location">
    <subcellularLocation>
        <location evidence="1">Secreted</location>
    </subcellularLocation>
</comment>
<dbReference type="GO" id="GO:0006508">
    <property type="term" value="P:proteolysis"/>
    <property type="evidence" value="ECO:0007669"/>
    <property type="project" value="UniProtKB-KW"/>
</dbReference>
<keyword evidence="6 9" id="KW-0378">Hydrolase</keyword>
<evidence type="ECO:0000256" key="2">
    <source>
        <dbReference type="ARBA" id="ARBA00011073"/>
    </source>
</evidence>
<organism evidence="15 16">
    <name type="scientific">Cucumis melo var. makuwa</name>
    <name type="common">Oriental melon</name>
    <dbReference type="NCBI Taxonomy" id="1194695"/>
    <lineage>
        <taxon>Eukaryota</taxon>
        <taxon>Viridiplantae</taxon>
        <taxon>Streptophyta</taxon>
        <taxon>Embryophyta</taxon>
        <taxon>Tracheophyta</taxon>
        <taxon>Spermatophyta</taxon>
        <taxon>Magnoliopsida</taxon>
        <taxon>eudicotyledons</taxon>
        <taxon>Gunneridae</taxon>
        <taxon>Pentapetalae</taxon>
        <taxon>rosids</taxon>
        <taxon>fabids</taxon>
        <taxon>Cucurbitales</taxon>
        <taxon>Cucurbitaceae</taxon>
        <taxon>Benincaseae</taxon>
        <taxon>Cucumis</taxon>
    </lineage>
</organism>
<feature type="active site" description="Charge relay system" evidence="9">
    <location>
        <position position="904"/>
    </location>
</feature>
<dbReference type="InterPro" id="IPR000209">
    <property type="entry name" value="Peptidase_S8/S53_dom"/>
</dbReference>
<feature type="chain" id="PRO_5022920531" evidence="11">
    <location>
        <begin position="25"/>
        <end position="1435"/>
    </location>
</feature>
<evidence type="ECO:0000313" key="15">
    <source>
        <dbReference type="EMBL" id="TYK09200.1"/>
    </source>
</evidence>
<feature type="active site" description="Charge relay system" evidence="8 9">
    <location>
        <position position="203"/>
    </location>
</feature>
<evidence type="ECO:0000256" key="9">
    <source>
        <dbReference type="PROSITE-ProRule" id="PRU01240"/>
    </source>
</evidence>
<dbReference type="CDD" id="cd02120">
    <property type="entry name" value="PA_subtilisin_like"/>
    <property type="match status" value="2"/>
</dbReference>
<comment type="caution">
    <text evidence="15">The sequence shown here is derived from an EMBL/GenBank/DDBJ whole genome shotgun (WGS) entry which is preliminary data.</text>
</comment>
<feature type="region of interest" description="Disordered" evidence="10">
    <location>
        <begin position="1160"/>
        <end position="1179"/>
    </location>
</feature>
<dbReference type="GO" id="GO:0009609">
    <property type="term" value="P:response to symbiotic bacterium"/>
    <property type="evidence" value="ECO:0007669"/>
    <property type="project" value="UniProtKB-ARBA"/>
</dbReference>
<evidence type="ECO:0000256" key="4">
    <source>
        <dbReference type="ARBA" id="ARBA00022670"/>
    </source>
</evidence>
<dbReference type="PROSITE" id="PS00138">
    <property type="entry name" value="SUBTILASE_SER"/>
    <property type="match status" value="2"/>
</dbReference>
<dbReference type="GO" id="GO:0005576">
    <property type="term" value="C:extracellular region"/>
    <property type="evidence" value="ECO:0007669"/>
    <property type="project" value="UniProtKB-SubCell"/>
</dbReference>
<dbReference type="Gene3D" id="2.60.40.2310">
    <property type="match status" value="2"/>
</dbReference>
<evidence type="ECO:0000259" key="13">
    <source>
        <dbReference type="Pfam" id="PF05922"/>
    </source>
</evidence>
<accession>A0A5D3CCZ5</accession>
<feature type="domain" description="Subtilisin-like protease fibronectin type-III" evidence="14">
    <location>
        <begin position="636"/>
        <end position="732"/>
    </location>
</feature>
<dbReference type="InterPro" id="IPR041469">
    <property type="entry name" value="Subtilisin-like_FN3"/>
</dbReference>
<feature type="compositionally biased region" description="Basic and acidic residues" evidence="10">
    <location>
        <begin position="893"/>
        <end position="905"/>
    </location>
</feature>
<protein>
    <submittedName>
        <fullName evidence="15">Cucumisin-like</fullName>
    </submittedName>
</protein>
<sequence length="1435" mass="153834">MSSLIPRLLFLNFCLFLLFFSSSSQNNGSQKTYIVYMGSHPKGKVSTSSHHIRLLKETIGSSFPPHSLLHSFKRSFNGFVAKLTEAEAKKVSEMEGVISVFPNGKKQLHTTRSWDFMGFSEQVKRVPAVESNVIVGVLDSGIWPESPSFDHTGYGPPPAKWKGSCEVSANFSCNNKIIGARSYRSNGEYPEGDIKGPRDSDGHGTHTASIVAGGLVRQANMLGLGLGTARGGVPSARIAAYKVCWSDGCSDADILAAFDDAIADGVDIISGSLGGSGFRDYFNDSIAIGSFHAMKKGILTSLAVGNNGPDFTTIVNFSPWSLSVAASTTDRKFETKVELGDGREFNGVSVNTFDIKGKQIPLVYAGDIPKAPFDSSVSRLCFENTIDLKLVKGKIVVCDSLTVPGGVAAVKGAVGIIMQDDSSPDDTNSFPIPASHLGPEAGALILSYINSTNSIPTATIKKSTERKRKRAPSVASFSSRGPNPITPNILKPDLSGPGVEILAAWSPISPPSGAEEDSKRVLYNIISGTSMACPHVTAAAAYVKSFHPTWSPSALKSALITTAFSMSSKHNLDKEFGYGAGHINPLGAVHPGLIYDASEIDYVHFLCGQGYTTELLQQVSEDNNTCSSNNSDTVFDLNYPSFALSTNISKPINQVYRRTVTNVGSKSATYKATIINPWKNLEIKVNPSVLSFKNLGEEQSFEVTIKGKIRKNIESASLVWDDGKHKVRSPITTYIVYMGNHPKGKPSTPSHHMRLLKETIGSSFPPKSLLHSFKRSFNGFVAKMTEEEAKKVSEMEGVISVFPNGKKQLHTTRSWDFMGFSEQVKRVPAVESDIIVGVFDTGIWPESPSFDDTGYGPPPAKWKGSCEVSANFSCNNKIIGARSYHSSGQDLEGDIKGPRDSDGHGTHTASTVAGGLVQQANMLGLGFGTARGGVPSARIAVYKVCWSDGCADADILAAFDDAIADGVDIISGSLGAPGFVNYFNDSMAIGSFHAMKKGILSSLAAGNTGPGFRTIANYSPWSLTVAASTTDRVFETMVELGDGRELKGASINTFDMKGKQIPLVYGGDIPKANISSSLSRECVENSVDLELAKGKIVVCDTVIDATEVVAVKGAVGIIMQDDSPMDGHSYPIPASHVDSKSGAVILSYINSTNSIPTATIKKSTERKRKRAPSVASFSSRGPNPVTLNILKPDLSAPGVEILAAWPPISSPSGAVEDNQRVLYNIISGTSMACPHVTAVAAYVKSFHPTWSPAALKSALMTTAFPMSPKRNKEKEFAYGAGHLNPLGAVHPGLIYDASETDYVRFLCGQGYTTELLQLVSEDNNTCSSNDSDTVFDLNYPSFALATNASEPINQVYRRTVTNVGSKSATYKATIINPWKNLEIKVNPSVLSFNHLGEEQSFEVTIKGKIMNDIESASLVWDDGKHKVRSPITVFF</sequence>
<feature type="domain" description="Peptidase S8/S53" evidence="12">
    <location>
        <begin position="832"/>
        <end position="1281"/>
    </location>
</feature>
<evidence type="ECO:0000313" key="16">
    <source>
        <dbReference type="Proteomes" id="UP000321947"/>
    </source>
</evidence>
<keyword evidence="7 9" id="KW-0720">Serine protease</keyword>
<evidence type="ECO:0000256" key="7">
    <source>
        <dbReference type="ARBA" id="ARBA00022825"/>
    </source>
</evidence>
<dbReference type="CDD" id="cd04852">
    <property type="entry name" value="Peptidases_S8_3"/>
    <property type="match status" value="2"/>
</dbReference>
<dbReference type="Gene3D" id="3.30.70.80">
    <property type="entry name" value="Peptidase S8 propeptide/proteinase inhibitor I9"/>
    <property type="match status" value="1"/>
</dbReference>
<feature type="region of interest" description="Disordered" evidence="10">
    <location>
        <begin position="885"/>
        <end position="907"/>
    </location>
</feature>
<dbReference type="Pfam" id="PF05922">
    <property type="entry name" value="Inhibitor_I9"/>
    <property type="match status" value="2"/>
</dbReference>
<dbReference type="FunFam" id="3.40.50.200:FF:000006">
    <property type="entry name" value="Subtilisin-like protease SBT1.5"/>
    <property type="match status" value="2"/>
</dbReference>
<feature type="active site" description="Charge relay system" evidence="8 9">
    <location>
        <position position="530"/>
    </location>
</feature>
<feature type="domain" description="Peptidase S8/S53" evidence="12">
    <location>
        <begin position="131"/>
        <end position="579"/>
    </location>
</feature>
<dbReference type="PROSITE" id="PS51892">
    <property type="entry name" value="SUBTILASE"/>
    <property type="match status" value="2"/>
</dbReference>
<dbReference type="GO" id="GO:0004252">
    <property type="term" value="F:serine-type endopeptidase activity"/>
    <property type="evidence" value="ECO:0007669"/>
    <property type="project" value="UniProtKB-UniRule"/>
</dbReference>
<dbReference type="InterPro" id="IPR023828">
    <property type="entry name" value="Peptidase_S8_Ser-AS"/>
</dbReference>
<dbReference type="InterPro" id="IPR010259">
    <property type="entry name" value="S8pro/Inhibitor_I9"/>
</dbReference>
<dbReference type="InterPro" id="IPR045051">
    <property type="entry name" value="SBT"/>
</dbReference>
<keyword evidence="3" id="KW-0964">Secreted</keyword>
<name>A0A5D3CCZ5_CUCMM</name>